<feature type="compositionally biased region" description="Basic residues" evidence="2">
    <location>
        <begin position="87"/>
        <end position="99"/>
    </location>
</feature>
<proteinExistence type="predicted"/>
<evidence type="ECO:0000256" key="3">
    <source>
        <dbReference type="SAM" id="SignalP"/>
    </source>
</evidence>
<comment type="caution">
    <text evidence="5">The sequence shown here is derived from an EMBL/GenBank/DDBJ whole genome shotgun (WGS) entry which is preliminary data.</text>
</comment>
<dbReference type="SMART" id="SM00199">
    <property type="entry name" value="SCY"/>
    <property type="match status" value="1"/>
</dbReference>
<dbReference type="Pfam" id="PF00048">
    <property type="entry name" value="IL8"/>
    <property type="match status" value="1"/>
</dbReference>
<dbReference type="OrthoDB" id="9930747at2759"/>
<accession>A0A9Q0DUK3</accession>
<dbReference type="PANTHER" id="PTHR12015">
    <property type="entry name" value="SMALL INDUCIBLE CYTOKINE A"/>
    <property type="match status" value="1"/>
</dbReference>
<evidence type="ECO:0000256" key="1">
    <source>
        <dbReference type="ARBA" id="ARBA00022514"/>
    </source>
</evidence>
<protein>
    <recommendedName>
        <fullName evidence="4">Chemokine interleukin-8-like domain-containing protein</fullName>
    </recommendedName>
</protein>
<dbReference type="Proteomes" id="UP001148018">
    <property type="component" value="Unassembled WGS sequence"/>
</dbReference>
<evidence type="ECO:0000259" key="4">
    <source>
        <dbReference type="SMART" id="SM00199"/>
    </source>
</evidence>
<keyword evidence="1" id="KW-0202">Cytokine</keyword>
<dbReference type="PANTHER" id="PTHR12015:SF186">
    <property type="entry name" value="C-C MOTIF CHEMOKINE 21-LIKE-RELATED"/>
    <property type="match status" value="1"/>
</dbReference>
<evidence type="ECO:0000313" key="5">
    <source>
        <dbReference type="EMBL" id="KAJ3594786.1"/>
    </source>
</evidence>
<reference evidence="5" key="1">
    <citation type="submission" date="2022-07" db="EMBL/GenBank/DDBJ databases">
        <title>Chromosome-level genome of Muraenolepis orangiensis.</title>
        <authorList>
            <person name="Kim J."/>
        </authorList>
    </citation>
    <scope>NUCLEOTIDE SEQUENCE</scope>
    <source>
        <strain evidence="5">KU_S4_2022</strain>
        <tissue evidence="5">Muscle</tissue>
    </source>
</reference>
<dbReference type="Gene3D" id="2.40.50.40">
    <property type="match status" value="1"/>
</dbReference>
<dbReference type="GO" id="GO:0006955">
    <property type="term" value="P:immune response"/>
    <property type="evidence" value="ECO:0007669"/>
    <property type="project" value="InterPro"/>
</dbReference>
<sequence length="108" mass="12656">MWFQVSSFLVILACLYLTMAQGSYDDCCMRYSKGIKPNVKKMVVKYRIQEADGGCNIPATVFTFMRGRQLCGDPEDIWVKKLMQKVDRKKHQHHRRGTKQVRSNRLQL</sequence>
<evidence type="ECO:0000313" key="6">
    <source>
        <dbReference type="Proteomes" id="UP001148018"/>
    </source>
</evidence>
<organism evidence="5 6">
    <name type="scientific">Muraenolepis orangiensis</name>
    <name type="common">Patagonian moray cod</name>
    <dbReference type="NCBI Taxonomy" id="630683"/>
    <lineage>
        <taxon>Eukaryota</taxon>
        <taxon>Metazoa</taxon>
        <taxon>Chordata</taxon>
        <taxon>Craniata</taxon>
        <taxon>Vertebrata</taxon>
        <taxon>Euteleostomi</taxon>
        <taxon>Actinopterygii</taxon>
        <taxon>Neopterygii</taxon>
        <taxon>Teleostei</taxon>
        <taxon>Neoteleostei</taxon>
        <taxon>Acanthomorphata</taxon>
        <taxon>Zeiogadaria</taxon>
        <taxon>Gadariae</taxon>
        <taxon>Gadiformes</taxon>
        <taxon>Muraenolepidoidei</taxon>
        <taxon>Muraenolepididae</taxon>
        <taxon>Muraenolepis</taxon>
    </lineage>
</organism>
<dbReference type="AlphaFoldDB" id="A0A9Q0DUK3"/>
<gene>
    <name evidence="5" type="ORF">NHX12_004092</name>
</gene>
<feature type="region of interest" description="Disordered" evidence="2">
    <location>
        <begin position="87"/>
        <end position="108"/>
    </location>
</feature>
<dbReference type="GO" id="GO:0008009">
    <property type="term" value="F:chemokine activity"/>
    <property type="evidence" value="ECO:0007669"/>
    <property type="project" value="InterPro"/>
</dbReference>
<keyword evidence="6" id="KW-1185">Reference proteome</keyword>
<feature type="signal peptide" evidence="3">
    <location>
        <begin position="1"/>
        <end position="20"/>
    </location>
</feature>
<feature type="chain" id="PRO_5040190927" description="Chemokine interleukin-8-like domain-containing protein" evidence="3">
    <location>
        <begin position="21"/>
        <end position="108"/>
    </location>
</feature>
<dbReference type="InterPro" id="IPR036048">
    <property type="entry name" value="Interleukin_8-like_sf"/>
</dbReference>
<dbReference type="SUPFAM" id="SSF54117">
    <property type="entry name" value="Interleukin 8-like chemokines"/>
    <property type="match status" value="1"/>
</dbReference>
<dbReference type="EMBL" id="JANIIK010000111">
    <property type="protein sequence ID" value="KAJ3594786.1"/>
    <property type="molecule type" value="Genomic_DNA"/>
</dbReference>
<name>A0A9Q0DUK3_9TELE</name>
<keyword evidence="3" id="KW-0732">Signal</keyword>
<dbReference type="GO" id="GO:0005615">
    <property type="term" value="C:extracellular space"/>
    <property type="evidence" value="ECO:0007669"/>
    <property type="project" value="UniProtKB-KW"/>
</dbReference>
<feature type="domain" description="Chemokine interleukin-8-like" evidence="4">
    <location>
        <begin position="24"/>
        <end position="86"/>
    </location>
</feature>
<evidence type="ECO:0000256" key="2">
    <source>
        <dbReference type="SAM" id="MobiDB-lite"/>
    </source>
</evidence>
<dbReference type="InterPro" id="IPR001811">
    <property type="entry name" value="Chemokine_IL8-like_dom"/>
</dbReference>
<dbReference type="InterPro" id="IPR039809">
    <property type="entry name" value="Chemokine_b/g/d"/>
</dbReference>